<evidence type="ECO:0000313" key="2">
    <source>
        <dbReference type="Proteomes" id="UP000814033"/>
    </source>
</evidence>
<proteinExistence type="predicted"/>
<sequence length="407" mass="45808">MSCPSPCLPPEIWAEIFEHVTFVPGLMDVDFADPFHTPTSSTPLAPFSRSDLRCTLLERLTLTLVCKTWHPTALPFLYRCVHIRRDADAQNLEPVLRRSGLLLGSYVRHLIVDIDGAPKHDWTPLAQCFPNLEILTAPEAGIVYQRRWIFRSILSSTAEDSDEAPGGFLRSLAETCGQSLLRLHVNTQSVSGEDFNSILVLMPRLRTLLYEHERPSIDLFRAPHLTFLTIHGKYADTEAIEGPFPSLRHAFVHDCPYPLSRFLALQGSLLTTLHLDLRRSDKTFFDDVMRSCPNIIHLILYFRTFPLGQGIDLQSVGYVRCLGIHVAQLADATVMDYVRFLRSLGRLDCSSPRVVRILNPEVMEVANYYLNSTKAADSDLRRNMAAGVIQVEDNTGRPMGGKAADKH</sequence>
<accession>A0ACB8RT47</accession>
<gene>
    <name evidence="1" type="ORF">FA95DRAFT_1303326</name>
</gene>
<reference evidence="1" key="1">
    <citation type="submission" date="2021-02" db="EMBL/GenBank/DDBJ databases">
        <authorList>
            <consortium name="DOE Joint Genome Institute"/>
            <person name="Ahrendt S."/>
            <person name="Looney B.P."/>
            <person name="Miyauchi S."/>
            <person name="Morin E."/>
            <person name="Drula E."/>
            <person name="Courty P.E."/>
            <person name="Chicoki N."/>
            <person name="Fauchery L."/>
            <person name="Kohler A."/>
            <person name="Kuo A."/>
            <person name="Labutti K."/>
            <person name="Pangilinan J."/>
            <person name="Lipzen A."/>
            <person name="Riley R."/>
            <person name="Andreopoulos W."/>
            <person name="He G."/>
            <person name="Johnson J."/>
            <person name="Barry K.W."/>
            <person name="Grigoriev I.V."/>
            <person name="Nagy L."/>
            <person name="Hibbett D."/>
            <person name="Henrissat B."/>
            <person name="Matheny P.B."/>
            <person name="Labbe J."/>
            <person name="Martin F."/>
        </authorList>
    </citation>
    <scope>NUCLEOTIDE SEQUENCE</scope>
    <source>
        <strain evidence="1">FP105234-sp</strain>
    </source>
</reference>
<evidence type="ECO:0000313" key="1">
    <source>
        <dbReference type="EMBL" id="KAI0046926.1"/>
    </source>
</evidence>
<reference evidence="1" key="2">
    <citation type="journal article" date="2022" name="New Phytol.">
        <title>Evolutionary transition to the ectomycorrhizal habit in the genomes of a hyperdiverse lineage of mushroom-forming fungi.</title>
        <authorList>
            <person name="Looney B."/>
            <person name="Miyauchi S."/>
            <person name="Morin E."/>
            <person name="Drula E."/>
            <person name="Courty P.E."/>
            <person name="Kohler A."/>
            <person name="Kuo A."/>
            <person name="LaButti K."/>
            <person name="Pangilinan J."/>
            <person name="Lipzen A."/>
            <person name="Riley R."/>
            <person name="Andreopoulos W."/>
            <person name="He G."/>
            <person name="Johnson J."/>
            <person name="Nolan M."/>
            <person name="Tritt A."/>
            <person name="Barry K.W."/>
            <person name="Grigoriev I.V."/>
            <person name="Nagy L.G."/>
            <person name="Hibbett D."/>
            <person name="Henrissat B."/>
            <person name="Matheny P.B."/>
            <person name="Labbe J."/>
            <person name="Martin F.M."/>
        </authorList>
    </citation>
    <scope>NUCLEOTIDE SEQUENCE</scope>
    <source>
        <strain evidence="1">FP105234-sp</strain>
    </source>
</reference>
<comment type="caution">
    <text evidence="1">The sequence shown here is derived from an EMBL/GenBank/DDBJ whole genome shotgun (WGS) entry which is preliminary data.</text>
</comment>
<name>A0ACB8RT47_9AGAM</name>
<keyword evidence="2" id="KW-1185">Reference proteome</keyword>
<dbReference type="EMBL" id="MU275914">
    <property type="protein sequence ID" value="KAI0046926.1"/>
    <property type="molecule type" value="Genomic_DNA"/>
</dbReference>
<organism evidence="1 2">
    <name type="scientific">Auriscalpium vulgare</name>
    <dbReference type="NCBI Taxonomy" id="40419"/>
    <lineage>
        <taxon>Eukaryota</taxon>
        <taxon>Fungi</taxon>
        <taxon>Dikarya</taxon>
        <taxon>Basidiomycota</taxon>
        <taxon>Agaricomycotina</taxon>
        <taxon>Agaricomycetes</taxon>
        <taxon>Russulales</taxon>
        <taxon>Auriscalpiaceae</taxon>
        <taxon>Auriscalpium</taxon>
    </lineage>
</organism>
<protein>
    <submittedName>
        <fullName evidence="1">Uncharacterized protein</fullName>
    </submittedName>
</protein>
<dbReference type="Proteomes" id="UP000814033">
    <property type="component" value="Unassembled WGS sequence"/>
</dbReference>